<gene>
    <name evidence="2" type="ORF">F4553_003016</name>
</gene>
<evidence type="ECO:0000313" key="3">
    <source>
        <dbReference type="Proteomes" id="UP000587527"/>
    </source>
</evidence>
<dbReference type="Proteomes" id="UP000587527">
    <property type="component" value="Unassembled WGS sequence"/>
</dbReference>
<evidence type="ECO:0008006" key="4">
    <source>
        <dbReference type="Google" id="ProtNLM"/>
    </source>
</evidence>
<keyword evidence="1" id="KW-0812">Transmembrane</keyword>
<sequence length="127" mass="13761">MAYRILAGAIVVLHLAVLAYVVFGGFLAWRRPRTIWLHLAFAGWGFSSIIFGLDCPLTAAEDWARRHAGLPSLPGGFIDTYLTGTLYPESAKTLVQYLAGGLVLASWTGFALLRRRASREVAGKPGA</sequence>
<keyword evidence="1" id="KW-0472">Membrane</keyword>
<proteinExistence type="predicted"/>
<reference evidence="2 3" key="1">
    <citation type="submission" date="2020-08" db="EMBL/GenBank/DDBJ databases">
        <title>Sequencing the genomes of 1000 actinobacteria strains.</title>
        <authorList>
            <person name="Klenk H.-P."/>
        </authorList>
    </citation>
    <scope>NUCLEOTIDE SEQUENCE [LARGE SCALE GENOMIC DNA]</scope>
    <source>
        <strain evidence="2 3">DSM 45362</strain>
    </source>
</reference>
<accession>A0A841BKL6</accession>
<comment type="caution">
    <text evidence="2">The sequence shown here is derived from an EMBL/GenBank/DDBJ whole genome shotgun (WGS) entry which is preliminary data.</text>
</comment>
<evidence type="ECO:0000313" key="2">
    <source>
        <dbReference type="EMBL" id="MBB5869637.1"/>
    </source>
</evidence>
<dbReference type="InterPro" id="IPR021218">
    <property type="entry name" value="DUF2784"/>
</dbReference>
<protein>
    <recommendedName>
        <fullName evidence="4">DUF2784 domain-containing protein</fullName>
    </recommendedName>
</protein>
<organism evidence="2 3">
    <name type="scientific">Allocatelliglobosispora scoriae</name>
    <dbReference type="NCBI Taxonomy" id="643052"/>
    <lineage>
        <taxon>Bacteria</taxon>
        <taxon>Bacillati</taxon>
        <taxon>Actinomycetota</taxon>
        <taxon>Actinomycetes</taxon>
        <taxon>Micromonosporales</taxon>
        <taxon>Micromonosporaceae</taxon>
        <taxon>Allocatelliglobosispora</taxon>
    </lineage>
</organism>
<dbReference type="EMBL" id="JACHMN010000002">
    <property type="protein sequence ID" value="MBB5869637.1"/>
    <property type="molecule type" value="Genomic_DNA"/>
</dbReference>
<feature type="transmembrane region" description="Helical" evidence="1">
    <location>
        <begin position="6"/>
        <end position="28"/>
    </location>
</feature>
<feature type="transmembrane region" description="Helical" evidence="1">
    <location>
        <begin position="35"/>
        <end position="53"/>
    </location>
</feature>
<keyword evidence="1" id="KW-1133">Transmembrane helix</keyword>
<keyword evidence="3" id="KW-1185">Reference proteome</keyword>
<dbReference type="AlphaFoldDB" id="A0A841BKL6"/>
<name>A0A841BKL6_9ACTN</name>
<feature type="transmembrane region" description="Helical" evidence="1">
    <location>
        <begin position="94"/>
        <end position="113"/>
    </location>
</feature>
<dbReference type="Pfam" id="PF10861">
    <property type="entry name" value="DUF2784"/>
    <property type="match status" value="1"/>
</dbReference>
<evidence type="ECO:0000256" key="1">
    <source>
        <dbReference type="SAM" id="Phobius"/>
    </source>
</evidence>
<dbReference type="RefSeq" id="WP_184836391.1">
    <property type="nucleotide sequence ID" value="NZ_JACHMN010000002.1"/>
</dbReference>